<dbReference type="InterPro" id="IPR003594">
    <property type="entry name" value="HATPase_dom"/>
</dbReference>
<evidence type="ECO:0000256" key="2">
    <source>
        <dbReference type="ARBA" id="ARBA00004370"/>
    </source>
</evidence>
<reference evidence="10" key="2">
    <citation type="submission" date="2021-04" db="EMBL/GenBank/DDBJ databases">
        <authorList>
            <person name="Gilroy R."/>
        </authorList>
    </citation>
    <scope>NUCLEOTIDE SEQUENCE</scope>
    <source>
        <strain evidence="10">1068</strain>
    </source>
</reference>
<comment type="caution">
    <text evidence="10">The sequence shown here is derived from an EMBL/GenBank/DDBJ whole genome shotgun (WGS) entry which is preliminary data.</text>
</comment>
<dbReference type="Pfam" id="PF02518">
    <property type="entry name" value="HATPase_c"/>
    <property type="match status" value="1"/>
</dbReference>
<dbReference type="EMBL" id="DXBG01000024">
    <property type="protein sequence ID" value="HIZ64473.1"/>
    <property type="molecule type" value="Genomic_DNA"/>
</dbReference>
<dbReference type="FunFam" id="3.30.565.10:FF:000006">
    <property type="entry name" value="Sensor histidine kinase WalK"/>
    <property type="match status" value="1"/>
</dbReference>
<dbReference type="CDD" id="cd00082">
    <property type="entry name" value="HisKA"/>
    <property type="match status" value="1"/>
</dbReference>
<dbReference type="Pfam" id="PF00512">
    <property type="entry name" value="HisKA"/>
    <property type="match status" value="1"/>
</dbReference>
<dbReference type="Proteomes" id="UP000824056">
    <property type="component" value="Unassembled WGS sequence"/>
</dbReference>
<dbReference type="PRINTS" id="PR00344">
    <property type="entry name" value="BCTRLSENSOR"/>
</dbReference>
<dbReference type="InterPro" id="IPR050351">
    <property type="entry name" value="BphY/WalK/GraS-like"/>
</dbReference>
<keyword evidence="8" id="KW-0472">Membrane</keyword>
<dbReference type="InterPro" id="IPR036097">
    <property type="entry name" value="HisK_dim/P_sf"/>
</dbReference>
<sequence length="308" mass="34878">MNMWITAAFILGLLWMGLWIFWAVRYRKRTADQMELLLNRLDEVLSGKEQQVSWDESMDSAIGERLNRLLWAFQADNARARQEKEGVKSLLSDISHQVRTPLSNILLYAGLLREREGTEEEKKMAEKIQSQAEKLDFFMKELIRSSYLETDMIAVKPEPASVEKLIDRVCQGAEVLAMEKSIAFDINVSQGQAVFDMKWTQEALGNILDNAIKYSPSGSTVSLSSREFDSFVAVEIRDQGMGIPEKELGMIFTRFYRSPRVAQTKGLGIGLYLAREILQKQGGYIKVDSVPGQGSGFSVFLPKRGFGR</sequence>
<dbReference type="SUPFAM" id="SSF55874">
    <property type="entry name" value="ATPase domain of HSP90 chaperone/DNA topoisomerase II/histidine kinase"/>
    <property type="match status" value="1"/>
</dbReference>
<dbReference type="GO" id="GO:0000155">
    <property type="term" value="F:phosphorelay sensor kinase activity"/>
    <property type="evidence" value="ECO:0007669"/>
    <property type="project" value="InterPro"/>
</dbReference>
<dbReference type="CDD" id="cd00075">
    <property type="entry name" value="HATPase"/>
    <property type="match status" value="1"/>
</dbReference>
<evidence type="ECO:0000256" key="3">
    <source>
        <dbReference type="ARBA" id="ARBA00012438"/>
    </source>
</evidence>
<evidence type="ECO:0000313" key="10">
    <source>
        <dbReference type="EMBL" id="HIZ64473.1"/>
    </source>
</evidence>
<feature type="domain" description="Histidine kinase" evidence="9">
    <location>
        <begin position="93"/>
        <end position="305"/>
    </location>
</feature>
<comment type="catalytic activity">
    <reaction evidence="1">
        <text>ATP + protein L-histidine = ADP + protein N-phospho-L-histidine.</text>
        <dbReference type="EC" id="2.7.13.3"/>
    </reaction>
</comment>
<organism evidence="10 11">
    <name type="scientific">Candidatus Blautia pullicola</name>
    <dbReference type="NCBI Taxonomy" id="2838498"/>
    <lineage>
        <taxon>Bacteria</taxon>
        <taxon>Bacillati</taxon>
        <taxon>Bacillota</taxon>
        <taxon>Clostridia</taxon>
        <taxon>Lachnospirales</taxon>
        <taxon>Lachnospiraceae</taxon>
        <taxon>Blautia</taxon>
    </lineage>
</organism>
<dbReference type="GO" id="GO:0005886">
    <property type="term" value="C:plasma membrane"/>
    <property type="evidence" value="ECO:0007669"/>
    <property type="project" value="TreeGrafter"/>
</dbReference>
<dbReference type="GO" id="GO:0016036">
    <property type="term" value="P:cellular response to phosphate starvation"/>
    <property type="evidence" value="ECO:0007669"/>
    <property type="project" value="TreeGrafter"/>
</dbReference>
<dbReference type="InterPro" id="IPR003661">
    <property type="entry name" value="HisK_dim/P_dom"/>
</dbReference>
<keyword evidence="6 10" id="KW-0418">Kinase</keyword>
<dbReference type="InterPro" id="IPR004358">
    <property type="entry name" value="Sig_transdc_His_kin-like_C"/>
</dbReference>
<evidence type="ECO:0000256" key="4">
    <source>
        <dbReference type="ARBA" id="ARBA00022553"/>
    </source>
</evidence>
<name>A0A9D2FP99_9FIRM</name>
<comment type="subcellular location">
    <subcellularLocation>
        <location evidence="2">Membrane</location>
    </subcellularLocation>
</comment>
<evidence type="ECO:0000256" key="5">
    <source>
        <dbReference type="ARBA" id="ARBA00022679"/>
    </source>
</evidence>
<dbReference type="InterPro" id="IPR005467">
    <property type="entry name" value="His_kinase_dom"/>
</dbReference>
<dbReference type="GO" id="GO:0004721">
    <property type="term" value="F:phosphoprotein phosphatase activity"/>
    <property type="evidence" value="ECO:0007669"/>
    <property type="project" value="TreeGrafter"/>
</dbReference>
<dbReference type="Gene3D" id="3.30.565.10">
    <property type="entry name" value="Histidine kinase-like ATPase, C-terminal domain"/>
    <property type="match status" value="1"/>
</dbReference>
<dbReference type="SMART" id="SM00387">
    <property type="entry name" value="HATPase_c"/>
    <property type="match status" value="1"/>
</dbReference>
<evidence type="ECO:0000256" key="7">
    <source>
        <dbReference type="ARBA" id="ARBA00023012"/>
    </source>
</evidence>
<reference evidence="10" key="1">
    <citation type="journal article" date="2021" name="PeerJ">
        <title>Extensive microbial diversity within the chicken gut microbiome revealed by metagenomics and culture.</title>
        <authorList>
            <person name="Gilroy R."/>
            <person name="Ravi A."/>
            <person name="Getino M."/>
            <person name="Pursley I."/>
            <person name="Horton D.L."/>
            <person name="Alikhan N.F."/>
            <person name="Baker D."/>
            <person name="Gharbi K."/>
            <person name="Hall N."/>
            <person name="Watson M."/>
            <person name="Adriaenssens E.M."/>
            <person name="Foster-Nyarko E."/>
            <person name="Jarju S."/>
            <person name="Secka A."/>
            <person name="Antonio M."/>
            <person name="Oren A."/>
            <person name="Chaudhuri R.R."/>
            <person name="La Ragione R."/>
            <person name="Hildebrand F."/>
            <person name="Pallen M.J."/>
        </authorList>
    </citation>
    <scope>NUCLEOTIDE SEQUENCE</scope>
    <source>
        <strain evidence="10">1068</strain>
    </source>
</reference>
<accession>A0A9D2FP99</accession>
<dbReference type="SUPFAM" id="SSF47384">
    <property type="entry name" value="Homodimeric domain of signal transducing histidine kinase"/>
    <property type="match status" value="1"/>
</dbReference>
<gene>
    <name evidence="10" type="ORF">H9809_00980</name>
</gene>
<evidence type="ECO:0000256" key="8">
    <source>
        <dbReference type="SAM" id="Phobius"/>
    </source>
</evidence>
<dbReference type="Gene3D" id="1.10.287.130">
    <property type="match status" value="1"/>
</dbReference>
<evidence type="ECO:0000256" key="6">
    <source>
        <dbReference type="ARBA" id="ARBA00022777"/>
    </source>
</evidence>
<dbReference type="InterPro" id="IPR036890">
    <property type="entry name" value="HATPase_C_sf"/>
</dbReference>
<dbReference type="PROSITE" id="PS50109">
    <property type="entry name" value="HIS_KIN"/>
    <property type="match status" value="1"/>
</dbReference>
<protein>
    <recommendedName>
        <fullName evidence="3">histidine kinase</fullName>
        <ecNumber evidence="3">2.7.13.3</ecNumber>
    </recommendedName>
</protein>
<dbReference type="PANTHER" id="PTHR45453:SF1">
    <property type="entry name" value="PHOSPHATE REGULON SENSOR PROTEIN PHOR"/>
    <property type="match status" value="1"/>
</dbReference>
<dbReference type="EC" id="2.7.13.3" evidence="3"/>
<keyword evidence="4" id="KW-0597">Phosphoprotein</keyword>
<keyword evidence="8" id="KW-0812">Transmembrane</keyword>
<dbReference type="SMART" id="SM00388">
    <property type="entry name" value="HisKA"/>
    <property type="match status" value="1"/>
</dbReference>
<evidence type="ECO:0000256" key="1">
    <source>
        <dbReference type="ARBA" id="ARBA00000085"/>
    </source>
</evidence>
<feature type="transmembrane region" description="Helical" evidence="8">
    <location>
        <begin position="6"/>
        <end position="24"/>
    </location>
</feature>
<keyword evidence="8" id="KW-1133">Transmembrane helix</keyword>
<evidence type="ECO:0000313" key="11">
    <source>
        <dbReference type="Proteomes" id="UP000824056"/>
    </source>
</evidence>
<dbReference type="PANTHER" id="PTHR45453">
    <property type="entry name" value="PHOSPHATE REGULON SENSOR PROTEIN PHOR"/>
    <property type="match status" value="1"/>
</dbReference>
<keyword evidence="5" id="KW-0808">Transferase</keyword>
<dbReference type="AlphaFoldDB" id="A0A9D2FP99"/>
<keyword evidence="7" id="KW-0902">Two-component regulatory system</keyword>
<evidence type="ECO:0000259" key="9">
    <source>
        <dbReference type="PROSITE" id="PS50109"/>
    </source>
</evidence>
<proteinExistence type="predicted"/>